<dbReference type="AlphaFoldDB" id="A0A0F9QT18"/>
<name>A0A0F9QT18_9ZZZZ</name>
<accession>A0A0F9QT18</accession>
<evidence type="ECO:0000256" key="1">
    <source>
        <dbReference type="SAM" id="Phobius"/>
    </source>
</evidence>
<evidence type="ECO:0000313" key="2">
    <source>
        <dbReference type="EMBL" id="KKN47415.1"/>
    </source>
</evidence>
<comment type="caution">
    <text evidence="2">The sequence shown here is derived from an EMBL/GenBank/DDBJ whole genome shotgun (WGS) entry which is preliminary data.</text>
</comment>
<sequence length="70" mass="7779">MNVFKVGFWHGVVVALACYSLIQDCMGLEVYIAHLRANWVDERVGVPLSVAALVVVAVLRLKGWPKARNE</sequence>
<keyword evidence="1" id="KW-0472">Membrane</keyword>
<organism evidence="2">
    <name type="scientific">marine sediment metagenome</name>
    <dbReference type="NCBI Taxonomy" id="412755"/>
    <lineage>
        <taxon>unclassified sequences</taxon>
        <taxon>metagenomes</taxon>
        <taxon>ecological metagenomes</taxon>
    </lineage>
</organism>
<dbReference type="PROSITE" id="PS51257">
    <property type="entry name" value="PROKAR_LIPOPROTEIN"/>
    <property type="match status" value="1"/>
</dbReference>
<proteinExistence type="predicted"/>
<protein>
    <submittedName>
        <fullName evidence="2">Uncharacterized protein</fullName>
    </submittedName>
</protein>
<keyword evidence="1" id="KW-0812">Transmembrane</keyword>
<keyword evidence="1" id="KW-1133">Transmembrane helix</keyword>
<dbReference type="EMBL" id="LAZR01001278">
    <property type="protein sequence ID" value="KKN47415.1"/>
    <property type="molecule type" value="Genomic_DNA"/>
</dbReference>
<feature type="transmembrane region" description="Helical" evidence="1">
    <location>
        <begin position="44"/>
        <end position="61"/>
    </location>
</feature>
<reference evidence="2" key="1">
    <citation type="journal article" date="2015" name="Nature">
        <title>Complex archaea that bridge the gap between prokaryotes and eukaryotes.</title>
        <authorList>
            <person name="Spang A."/>
            <person name="Saw J.H."/>
            <person name="Jorgensen S.L."/>
            <person name="Zaremba-Niedzwiedzka K."/>
            <person name="Martijn J."/>
            <person name="Lind A.E."/>
            <person name="van Eijk R."/>
            <person name="Schleper C."/>
            <person name="Guy L."/>
            <person name="Ettema T.J."/>
        </authorList>
    </citation>
    <scope>NUCLEOTIDE SEQUENCE</scope>
</reference>
<gene>
    <name evidence="2" type="ORF">LCGC14_0663280</name>
</gene>